<dbReference type="Proteomes" id="UP001267710">
    <property type="component" value="Unassembled WGS sequence"/>
</dbReference>
<dbReference type="InterPro" id="IPR051128">
    <property type="entry name" value="EgtD_Methyltrsf_superfamily"/>
</dbReference>
<dbReference type="InterPro" id="IPR029063">
    <property type="entry name" value="SAM-dependent_MTases_sf"/>
</dbReference>
<dbReference type="NCBIfam" id="TIGR03438">
    <property type="entry name" value="egtD_ergothio"/>
    <property type="match status" value="1"/>
</dbReference>
<evidence type="ECO:0000313" key="5">
    <source>
        <dbReference type="Proteomes" id="UP001267710"/>
    </source>
</evidence>
<name>A0ABU1IF18_9BURK</name>
<feature type="domain" description="Histidine-specific methyltransferase SAM-dependent" evidence="3">
    <location>
        <begin position="82"/>
        <end position="379"/>
    </location>
</feature>
<keyword evidence="1 4" id="KW-0489">Methyltransferase</keyword>
<proteinExistence type="predicted"/>
<dbReference type="GO" id="GO:0032259">
    <property type="term" value="P:methylation"/>
    <property type="evidence" value="ECO:0007669"/>
    <property type="project" value="UniProtKB-KW"/>
</dbReference>
<dbReference type="PANTHER" id="PTHR43397">
    <property type="entry name" value="ERGOTHIONEINE BIOSYNTHESIS PROTEIN 1"/>
    <property type="match status" value="1"/>
</dbReference>
<keyword evidence="5" id="KW-1185">Reference proteome</keyword>
<dbReference type="EC" id="2.1.1.44" evidence="4"/>
<evidence type="ECO:0000313" key="4">
    <source>
        <dbReference type="EMBL" id="MDR6215787.1"/>
    </source>
</evidence>
<comment type="caution">
    <text evidence="4">The sequence shown here is derived from an EMBL/GenBank/DDBJ whole genome shotgun (WGS) entry which is preliminary data.</text>
</comment>
<keyword evidence="2 4" id="KW-0808">Transferase</keyword>
<evidence type="ECO:0000256" key="2">
    <source>
        <dbReference type="ARBA" id="ARBA00022679"/>
    </source>
</evidence>
<dbReference type="SUPFAM" id="SSF53335">
    <property type="entry name" value="S-adenosyl-L-methionine-dependent methyltransferases"/>
    <property type="match status" value="1"/>
</dbReference>
<dbReference type="Pfam" id="PF10017">
    <property type="entry name" value="Methyltransf_33"/>
    <property type="match status" value="1"/>
</dbReference>
<dbReference type="PANTHER" id="PTHR43397:SF1">
    <property type="entry name" value="ERGOTHIONEINE BIOSYNTHESIS PROTEIN 1"/>
    <property type="match status" value="1"/>
</dbReference>
<dbReference type="PIRSF" id="PIRSF018005">
    <property type="entry name" value="UCP018005"/>
    <property type="match status" value="1"/>
</dbReference>
<dbReference type="InterPro" id="IPR017804">
    <property type="entry name" value="MeTrfase_EgtD-like"/>
</dbReference>
<evidence type="ECO:0000256" key="1">
    <source>
        <dbReference type="ARBA" id="ARBA00022603"/>
    </source>
</evidence>
<reference evidence="4 5" key="1">
    <citation type="submission" date="2023-08" db="EMBL/GenBank/DDBJ databases">
        <title>Functional and genomic diversity of the sorghum phyllosphere microbiome.</title>
        <authorList>
            <person name="Shade A."/>
        </authorList>
    </citation>
    <scope>NUCLEOTIDE SEQUENCE [LARGE SCALE GENOMIC DNA]</scope>
    <source>
        <strain evidence="4 5">SORGH_AS_0335</strain>
    </source>
</reference>
<sequence>MALVRKGALSVRATVLPRLAMPACARRGGTTLGYEPMPTALPSPRASLFPRTAWFDRRTPAALSAAPKQRGDARARGRHAYQDIIDGLLREVPGISPKYFYDQKGSELFTQITEVPEYYPTRTEHALMVGHGPDIARAIGKGGVVIELGAGSCEKARGLCRLLQPFYFIGIDISADYLQDGVARLRADLPGLDARAVGGDITRGVQLPADLPQTHRLVFYPGSSIGNFDPPQAVELLTHMRELAGANGGLLIGIDLPKDTAVLEAAYDDAAGVTAAFNRNILSHVNRLIQADFDPQQWQHRAFFNTATSRIEMHLEARTPQRVRWAGGGRDFAAGERIHTENSYKYTVPVFSKMLAQAGFSQPQAWTDERGWYAMVHART</sequence>
<gene>
    <name evidence="4" type="ORF">QE399_003476</name>
</gene>
<accession>A0ABU1IF18</accession>
<organism evidence="4 5">
    <name type="scientific">Paracidovorax wautersii</name>
    <dbReference type="NCBI Taxonomy" id="1177982"/>
    <lineage>
        <taxon>Bacteria</taxon>
        <taxon>Pseudomonadati</taxon>
        <taxon>Pseudomonadota</taxon>
        <taxon>Betaproteobacteria</taxon>
        <taxon>Burkholderiales</taxon>
        <taxon>Comamonadaceae</taxon>
        <taxon>Paracidovorax</taxon>
    </lineage>
</organism>
<dbReference type="InterPro" id="IPR019257">
    <property type="entry name" value="MeTrfase_dom"/>
</dbReference>
<evidence type="ECO:0000259" key="3">
    <source>
        <dbReference type="Pfam" id="PF10017"/>
    </source>
</evidence>
<dbReference type="InterPro" id="IPR035094">
    <property type="entry name" value="EgtD"/>
</dbReference>
<dbReference type="GO" id="GO:0052706">
    <property type="term" value="F:L-histidine N(alpha)-methyltransferase activity"/>
    <property type="evidence" value="ECO:0007669"/>
    <property type="project" value="UniProtKB-EC"/>
</dbReference>
<protein>
    <submittedName>
        <fullName evidence="4">L-histidine N-alpha-methyltransferase</fullName>
        <ecNumber evidence="4">2.1.1.44</ecNumber>
    </submittedName>
</protein>
<dbReference type="EMBL" id="JAVIZX010000001">
    <property type="protein sequence ID" value="MDR6215787.1"/>
    <property type="molecule type" value="Genomic_DNA"/>
</dbReference>
<dbReference type="Gene3D" id="3.40.50.150">
    <property type="entry name" value="Vaccinia Virus protein VP39"/>
    <property type="match status" value="1"/>
</dbReference>